<dbReference type="VEuPathDB" id="FungiDB:UMAG_03232"/>
<keyword evidence="1" id="KW-0732">Signal</keyword>
<dbReference type="GeneID" id="23563746"/>
<organism evidence="2 3">
    <name type="scientific">Mycosarcoma maydis</name>
    <name type="common">Corn smut fungus</name>
    <name type="synonym">Ustilago maydis</name>
    <dbReference type="NCBI Taxonomy" id="5270"/>
    <lineage>
        <taxon>Eukaryota</taxon>
        <taxon>Fungi</taxon>
        <taxon>Dikarya</taxon>
        <taxon>Basidiomycota</taxon>
        <taxon>Ustilaginomycotina</taxon>
        <taxon>Ustilaginomycetes</taxon>
        <taxon>Ustilaginales</taxon>
        <taxon>Ustilaginaceae</taxon>
        <taxon>Mycosarcoma</taxon>
    </lineage>
</organism>
<feature type="signal peptide" evidence="1">
    <location>
        <begin position="1"/>
        <end position="32"/>
    </location>
</feature>
<accession>A0A0D1E252</accession>
<evidence type="ECO:0000313" key="2">
    <source>
        <dbReference type="EMBL" id="KIS68660.1"/>
    </source>
</evidence>
<reference evidence="2 3" key="1">
    <citation type="journal article" date="2006" name="Nature">
        <title>Insights from the genome of the biotrophic fungal plant pathogen Ustilago maydis.</title>
        <authorList>
            <person name="Kamper J."/>
            <person name="Kahmann R."/>
            <person name="Bolker M."/>
            <person name="Ma L.J."/>
            <person name="Brefort T."/>
            <person name="Saville B.J."/>
            <person name="Banuett F."/>
            <person name="Kronstad J.W."/>
            <person name="Gold S.E."/>
            <person name="Muller O."/>
            <person name="Perlin M.H."/>
            <person name="Wosten H.A."/>
            <person name="de Vries R."/>
            <person name="Ruiz-Herrera J."/>
            <person name="Reynaga-Pena C.G."/>
            <person name="Snetselaar K."/>
            <person name="McCann M."/>
            <person name="Perez-Martin J."/>
            <person name="Feldbrugge M."/>
            <person name="Basse C.W."/>
            <person name="Steinberg G."/>
            <person name="Ibeas J.I."/>
            <person name="Holloman W."/>
            <person name="Guzman P."/>
            <person name="Farman M."/>
            <person name="Stajich J.E."/>
            <person name="Sentandreu R."/>
            <person name="Gonzalez-Prieto J.M."/>
            <person name="Kennell J.C."/>
            <person name="Molina L."/>
            <person name="Schirawski J."/>
            <person name="Mendoza-Mendoza A."/>
            <person name="Greilinger D."/>
            <person name="Munch K."/>
            <person name="Rossel N."/>
            <person name="Scherer M."/>
            <person name="Vranes M."/>
            <person name="Ladendorf O."/>
            <person name="Vincon V."/>
            <person name="Fuchs U."/>
            <person name="Sandrock B."/>
            <person name="Meng S."/>
            <person name="Ho E.C."/>
            <person name="Cahill M.J."/>
            <person name="Boyce K.J."/>
            <person name="Klose J."/>
            <person name="Klosterman S.J."/>
            <person name="Deelstra H.J."/>
            <person name="Ortiz-Castellanos L."/>
            <person name="Li W."/>
            <person name="Sanchez-Alonso P."/>
            <person name="Schreier P.H."/>
            <person name="Hauser-Hahn I."/>
            <person name="Vaupel M."/>
            <person name="Koopmann E."/>
            <person name="Friedrich G."/>
            <person name="Voss H."/>
            <person name="Schluter T."/>
            <person name="Margolis J."/>
            <person name="Platt D."/>
            <person name="Swimmer C."/>
            <person name="Gnirke A."/>
            <person name="Chen F."/>
            <person name="Vysotskaia V."/>
            <person name="Mannhaupt G."/>
            <person name="Guldener U."/>
            <person name="Munsterkotter M."/>
            <person name="Haase D."/>
            <person name="Oesterheld M."/>
            <person name="Mewes H.W."/>
            <person name="Mauceli E.W."/>
            <person name="DeCaprio D."/>
            <person name="Wade C.M."/>
            <person name="Butler J."/>
            <person name="Young S."/>
            <person name="Jaffe D.B."/>
            <person name="Calvo S."/>
            <person name="Nusbaum C."/>
            <person name="Galagan J."/>
            <person name="Birren B.W."/>
        </authorList>
    </citation>
    <scope>NUCLEOTIDE SEQUENCE [LARGE SCALE GENOMIC DNA]</scope>
    <source>
        <strain evidence="3">DSM 14603 / FGSC 9021 / UM521</strain>
    </source>
</reference>
<dbReference type="InParanoid" id="A0A0D1E252"/>
<proteinExistence type="predicted"/>
<dbReference type="OrthoDB" id="2549016at2759"/>
<dbReference type="AlphaFoldDB" id="A0A0D1E252"/>
<dbReference type="Proteomes" id="UP000000561">
    <property type="component" value="Chromosome 8"/>
</dbReference>
<dbReference type="eggNOG" id="ENOG502RDSD">
    <property type="taxonomic scope" value="Eukaryota"/>
</dbReference>
<gene>
    <name evidence="2" type="ORF">UMAG_03232</name>
</gene>
<evidence type="ECO:0000256" key="1">
    <source>
        <dbReference type="SAM" id="SignalP"/>
    </source>
</evidence>
<feature type="chain" id="PRO_5002229514" evidence="1">
    <location>
        <begin position="33"/>
        <end position="233"/>
    </location>
</feature>
<dbReference type="EMBL" id="CM003147">
    <property type="protein sequence ID" value="KIS68660.1"/>
    <property type="molecule type" value="Genomic_DNA"/>
</dbReference>
<evidence type="ECO:0000313" key="3">
    <source>
        <dbReference type="Proteomes" id="UP000000561"/>
    </source>
</evidence>
<keyword evidence="3" id="KW-1185">Reference proteome</keyword>
<sequence>MDTSIKPRTSRTLFAVCALLLILVCLHDNVGSMPLPARGPVRASDSNRRTPYKNIYRSLVDPFELYSNRPSVRAPVLAPRTTDNPSSAVTRNYVHMLRTNPAYISPSAGDAVDSVLARMRALLDRSHPAPTLAEQRSLLALFDDVARQATWDLQNPLHPNNIGAQHAVPIARLKSKYKEVIELLDAEGRLSKLTNHLNDADSDRFLNAFDLLNTEHTLLEIVGANHAARFPGL</sequence>
<protein>
    <submittedName>
        <fullName evidence="2">Uncharacterized protein</fullName>
    </submittedName>
</protein>
<name>A0A0D1E252_MYCMD</name>
<dbReference type="KEGG" id="uma:UMAG_03232"/>
<dbReference type="RefSeq" id="XP_011389658.1">
    <property type="nucleotide sequence ID" value="XM_011391356.1"/>
</dbReference>